<sequence length="179" mass="19464">MGSAAVADVTQLRGVGEDAHNSRALQTGCPRGPPRSLNGNKCLRFLRRNQNQKTCSYRPNGGRVDCRCTRNSPFWSCARQARVLDENAPLRPPTRRVLDENEGAVSAESVDANGAIVNSSGPNACPPRPPPRFDGNRCSSYLQPNSSGTTCTYGNWYQNGEGLRCACTRNSPFWSCGRA</sequence>
<reference evidence="1 2" key="1">
    <citation type="submission" date="2016-09" db="EMBL/GenBank/DDBJ databases">
        <title>Extensive genetic diversity and differential bi-allelic expression allows diatom success in the polar Southern Ocean.</title>
        <authorList>
            <consortium name="DOE Joint Genome Institute"/>
            <person name="Mock T."/>
            <person name="Otillar R.P."/>
            <person name="Strauss J."/>
            <person name="Dupont C."/>
            <person name="Frickenhaus S."/>
            <person name="Maumus F."/>
            <person name="Mcmullan M."/>
            <person name="Sanges R."/>
            <person name="Schmutz J."/>
            <person name="Toseland A."/>
            <person name="Valas R."/>
            <person name="Veluchamy A."/>
            <person name="Ward B.J."/>
            <person name="Allen A."/>
            <person name="Barry K."/>
            <person name="Falciatore A."/>
            <person name="Ferrante M."/>
            <person name="Fortunato A.E."/>
            <person name="Gloeckner G."/>
            <person name="Gruber A."/>
            <person name="Hipkin R."/>
            <person name="Janech M."/>
            <person name="Kroth P."/>
            <person name="Leese F."/>
            <person name="Lindquist E."/>
            <person name="Lyon B.R."/>
            <person name="Martin J."/>
            <person name="Mayer C."/>
            <person name="Parker M."/>
            <person name="Quesneville H."/>
            <person name="Raymond J."/>
            <person name="Uhlig C."/>
            <person name="Valentin K.U."/>
            <person name="Worden A.Z."/>
            <person name="Armbrust E.V."/>
            <person name="Bowler C."/>
            <person name="Green B."/>
            <person name="Moulton V."/>
            <person name="Van Oosterhout C."/>
            <person name="Grigoriev I."/>
        </authorList>
    </citation>
    <scope>NUCLEOTIDE SEQUENCE [LARGE SCALE GENOMIC DNA]</scope>
    <source>
        <strain evidence="1 2">CCMP1102</strain>
    </source>
</reference>
<evidence type="ECO:0000313" key="1">
    <source>
        <dbReference type="EMBL" id="OEU20333.1"/>
    </source>
</evidence>
<organism evidence="1 2">
    <name type="scientific">Fragilariopsis cylindrus CCMP1102</name>
    <dbReference type="NCBI Taxonomy" id="635003"/>
    <lineage>
        <taxon>Eukaryota</taxon>
        <taxon>Sar</taxon>
        <taxon>Stramenopiles</taxon>
        <taxon>Ochrophyta</taxon>
        <taxon>Bacillariophyta</taxon>
        <taxon>Bacillariophyceae</taxon>
        <taxon>Bacillariophycidae</taxon>
        <taxon>Bacillariales</taxon>
        <taxon>Bacillariaceae</taxon>
        <taxon>Fragilariopsis</taxon>
    </lineage>
</organism>
<protein>
    <submittedName>
        <fullName evidence="1">Uncharacterized protein</fullName>
    </submittedName>
</protein>
<dbReference type="Proteomes" id="UP000095751">
    <property type="component" value="Unassembled WGS sequence"/>
</dbReference>
<dbReference type="InParanoid" id="A0A1E7FR98"/>
<dbReference type="EMBL" id="KV784355">
    <property type="protein sequence ID" value="OEU20333.1"/>
    <property type="molecule type" value="Genomic_DNA"/>
</dbReference>
<dbReference type="KEGG" id="fcy:FRACYDRAFT_236407"/>
<keyword evidence="2" id="KW-1185">Reference proteome</keyword>
<gene>
    <name evidence="1" type="ORF">FRACYDRAFT_236407</name>
</gene>
<dbReference type="AlphaFoldDB" id="A0A1E7FR98"/>
<evidence type="ECO:0000313" key="2">
    <source>
        <dbReference type="Proteomes" id="UP000095751"/>
    </source>
</evidence>
<proteinExistence type="predicted"/>
<name>A0A1E7FR98_9STRA</name>
<accession>A0A1E7FR98</accession>